<protein>
    <submittedName>
        <fullName evidence="2">Uncharacterized protein</fullName>
    </submittedName>
</protein>
<feature type="coiled-coil region" evidence="1">
    <location>
        <begin position="69"/>
        <end position="103"/>
    </location>
</feature>
<evidence type="ECO:0000313" key="2">
    <source>
        <dbReference type="EMBL" id="KAK1717401.1"/>
    </source>
</evidence>
<comment type="caution">
    <text evidence="2">The sequence shown here is derived from an EMBL/GenBank/DDBJ whole genome shotgun (WGS) entry which is preliminary data.</text>
</comment>
<dbReference type="RefSeq" id="XP_060360888.1">
    <property type="nucleotide sequence ID" value="XM_060515845.1"/>
</dbReference>
<dbReference type="Proteomes" id="UP001244207">
    <property type="component" value="Unassembled WGS sequence"/>
</dbReference>
<dbReference type="AlphaFoldDB" id="A0AAD8UG03"/>
<dbReference type="GeneID" id="85399743"/>
<sequence>MSHNSNMAVKSDSEDDFVVIEDNHTLKINQLKKEHQHAIRDLNEKHIGELAILRDSCYKRSQNTIALASASIERNKASAKRRKESYEKEIEDLSDELTAEKAKVAHLLTLVPPHLGGRMLGLSR</sequence>
<proteinExistence type="predicted"/>
<gene>
    <name evidence="2" type="ORF">BDZ83DRAFT_795594</name>
</gene>
<name>A0AAD8UG03_GLOAC</name>
<reference evidence="2" key="1">
    <citation type="submission" date="2021-12" db="EMBL/GenBank/DDBJ databases">
        <title>Comparative genomics, transcriptomics and evolutionary studies reveal genomic signatures of adaptation to plant cell wall in hemibiotrophic fungi.</title>
        <authorList>
            <consortium name="DOE Joint Genome Institute"/>
            <person name="Baroncelli R."/>
            <person name="Diaz J.F."/>
            <person name="Benocci T."/>
            <person name="Peng M."/>
            <person name="Battaglia E."/>
            <person name="Haridas S."/>
            <person name="Andreopoulos W."/>
            <person name="Labutti K."/>
            <person name="Pangilinan J."/>
            <person name="Floch G.L."/>
            <person name="Makela M.R."/>
            <person name="Henrissat B."/>
            <person name="Grigoriev I.V."/>
            <person name="Crouch J.A."/>
            <person name="De Vries R.P."/>
            <person name="Sukno S.A."/>
            <person name="Thon M.R."/>
        </authorList>
    </citation>
    <scope>NUCLEOTIDE SEQUENCE</scope>
    <source>
        <strain evidence="2">CBS 112980</strain>
    </source>
</reference>
<dbReference type="EMBL" id="JAHMHS010000108">
    <property type="protein sequence ID" value="KAK1717401.1"/>
    <property type="molecule type" value="Genomic_DNA"/>
</dbReference>
<keyword evidence="3" id="KW-1185">Reference proteome</keyword>
<keyword evidence="1" id="KW-0175">Coiled coil</keyword>
<evidence type="ECO:0000313" key="3">
    <source>
        <dbReference type="Proteomes" id="UP001244207"/>
    </source>
</evidence>
<accession>A0AAD8UG03</accession>
<evidence type="ECO:0000256" key="1">
    <source>
        <dbReference type="SAM" id="Coils"/>
    </source>
</evidence>
<organism evidence="2 3">
    <name type="scientific">Glomerella acutata</name>
    <name type="common">Colletotrichum acutatum</name>
    <dbReference type="NCBI Taxonomy" id="27357"/>
    <lineage>
        <taxon>Eukaryota</taxon>
        <taxon>Fungi</taxon>
        <taxon>Dikarya</taxon>
        <taxon>Ascomycota</taxon>
        <taxon>Pezizomycotina</taxon>
        <taxon>Sordariomycetes</taxon>
        <taxon>Hypocreomycetidae</taxon>
        <taxon>Glomerellales</taxon>
        <taxon>Glomerellaceae</taxon>
        <taxon>Colletotrichum</taxon>
        <taxon>Colletotrichum acutatum species complex</taxon>
    </lineage>
</organism>